<dbReference type="InterPro" id="IPR041921">
    <property type="entry name" value="NuoE_N"/>
</dbReference>
<organism evidence="8">
    <name type="scientific">hot springs metagenome</name>
    <dbReference type="NCBI Taxonomy" id="433727"/>
    <lineage>
        <taxon>unclassified sequences</taxon>
        <taxon>metagenomes</taxon>
        <taxon>ecological metagenomes</taxon>
    </lineage>
</organism>
<dbReference type="Pfam" id="PF00072">
    <property type="entry name" value="Response_reg"/>
    <property type="match status" value="1"/>
</dbReference>
<dbReference type="InterPro" id="IPR002023">
    <property type="entry name" value="NuoE-like"/>
</dbReference>
<evidence type="ECO:0000256" key="2">
    <source>
        <dbReference type="ARBA" id="ARBA00022714"/>
    </source>
</evidence>
<evidence type="ECO:0000256" key="5">
    <source>
        <dbReference type="ARBA" id="ARBA00023014"/>
    </source>
</evidence>
<dbReference type="GO" id="GO:0051537">
    <property type="term" value="F:2 iron, 2 sulfur cluster binding"/>
    <property type="evidence" value="ECO:0007669"/>
    <property type="project" value="UniProtKB-KW"/>
</dbReference>
<gene>
    <name evidence="8" type="ORF">A45J_1329</name>
</gene>
<protein>
    <recommendedName>
        <fullName evidence="7">Response regulatory domain-containing protein</fullName>
    </recommendedName>
</protein>
<dbReference type="Gene3D" id="1.10.10.1590">
    <property type="entry name" value="NADH-quinone oxidoreductase subunit E"/>
    <property type="match status" value="1"/>
</dbReference>
<dbReference type="GO" id="GO:0046872">
    <property type="term" value="F:metal ion binding"/>
    <property type="evidence" value="ECO:0007669"/>
    <property type="project" value="UniProtKB-KW"/>
</dbReference>
<dbReference type="GO" id="GO:0000160">
    <property type="term" value="P:phosphorelay signal transduction system"/>
    <property type="evidence" value="ECO:0007669"/>
    <property type="project" value="InterPro"/>
</dbReference>
<dbReference type="Gene3D" id="3.40.50.2300">
    <property type="match status" value="1"/>
</dbReference>
<dbReference type="InterPro" id="IPR042128">
    <property type="entry name" value="NuoE_dom"/>
</dbReference>
<dbReference type="InterPro" id="IPR001789">
    <property type="entry name" value="Sig_transdc_resp-reg_receiver"/>
</dbReference>
<dbReference type="SUPFAM" id="SSF52172">
    <property type="entry name" value="CheY-like"/>
    <property type="match status" value="1"/>
</dbReference>
<proteinExistence type="inferred from homology"/>
<evidence type="ECO:0000259" key="7">
    <source>
        <dbReference type="PROSITE" id="PS50110"/>
    </source>
</evidence>
<dbReference type="EMBL" id="BLAB01000001">
    <property type="protein sequence ID" value="GER93583.1"/>
    <property type="molecule type" value="Genomic_DNA"/>
</dbReference>
<dbReference type="Gene3D" id="3.40.30.10">
    <property type="entry name" value="Glutaredoxin"/>
    <property type="match status" value="1"/>
</dbReference>
<dbReference type="PANTHER" id="PTHR43342:SF2">
    <property type="entry name" value="POTENTIAL NAD-REDUCING HYDROGENASE SUBUNIT"/>
    <property type="match status" value="1"/>
</dbReference>
<comment type="similarity">
    <text evidence="1">Belongs to the complex I 24 kDa subunit family.</text>
</comment>
<dbReference type="AlphaFoldDB" id="A0A5J4L1E7"/>
<accession>A0A5J4L1E7</accession>
<sequence length="286" mass="31691">MKGNILVVDDEQIVLKSCERILSPEGYGVDTATSAKDALSLLDRNLYDLIITDIKMPEMDGIEFMRLVRAKNPDINIVVITGYPSQESIKEALSLRIIDYLPKPFSPTHLIEVTNNAIELKKRGVTPEPQVEDYTEDVAARLDEIIDRYKNKPGSLIPVLQEAQELVGYLPPVVQRHISKGLRIPVSEVHGVVSFYSFFTMKPKGKHNIRVCLGTACYVKGAEEIVKKFSEGLNVDIGGITADKKFSLETVRCLGACGLAPVVVIDKNTHGSVNPVKALELLKEYE</sequence>
<keyword evidence="4" id="KW-0408">Iron</keyword>
<keyword evidence="2" id="KW-0001">2Fe-2S</keyword>
<feature type="domain" description="Response regulatory" evidence="7">
    <location>
        <begin position="4"/>
        <end position="118"/>
    </location>
</feature>
<keyword evidence="5" id="KW-0411">Iron-sulfur</keyword>
<comment type="caution">
    <text evidence="8">The sequence shown here is derived from an EMBL/GenBank/DDBJ whole genome shotgun (WGS) entry which is preliminary data.</text>
</comment>
<dbReference type="PROSITE" id="PS01099">
    <property type="entry name" value="COMPLEX1_24K"/>
    <property type="match status" value="1"/>
</dbReference>
<dbReference type="InterPro" id="IPR028431">
    <property type="entry name" value="NADP_DH_HndA-like"/>
</dbReference>
<keyword evidence="3" id="KW-0479">Metal-binding</keyword>
<evidence type="ECO:0000256" key="3">
    <source>
        <dbReference type="ARBA" id="ARBA00022723"/>
    </source>
</evidence>
<evidence type="ECO:0000256" key="4">
    <source>
        <dbReference type="ARBA" id="ARBA00023004"/>
    </source>
</evidence>
<name>A0A5J4L1E7_9ZZZZ</name>
<dbReference type="CDD" id="cd03064">
    <property type="entry name" value="TRX_Fd_NuoE"/>
    <property type="match status" value="1"/>
</dbReference>
<dbReference type="PROSITE" id="PS50110">
    <property type="entry name" value="RESPONSE_REGULATORY"/>
    <property type="match status" value="1"/>
</dbReference>
<dbReference type="SMART" id="SM00448">
    <property type="entry name" value="REC"/>
    <property type="match status" value="1"/>
</dbReference>
<dbReference type="SUPFAM" id="SSF52833">
    <property type="entry name" value="Thioredoxin-like"/>
    <property type="match status" value="1"/>
</dbReference>
<dbReference type="Pfam" id="PF01257">
    <property type="entry name" value="2Fe-2S_thioredx"/>
    <property type="match status" value="1"/>
</dbReference>
<reference evidence="8" key="1">
    <citation type="submission" date="2019-10" db="EMBL/GenBank/DDBJ databases">
        <title>Metagenomic sequencing of thiosulfate-disproportionating enrichment culture.</title>
        <authorList>
            <person name="Umezawa K."/>
            <person name="Kojima H."/>
            <person name="Fukui M."/>
        </authorList>
    </citation>
    <scope>NUCLEOTIDE SEQUENCE</scope>
    <source>
        <strain evidence="8">45J</strain>
    </source>
</reference>
<dbReference type="FunFam" id="3.40.30.10:FF:000015">
    <property type="entry name" value="NADH-quinone oxidoreductase subunit E"/>
    <property type="match status" value="1"/>
</dbReference>
<dbReference type="PANTHER" id="PTHR43342">
    <property type="entry name" value="NADH-QUINONE OXIDOREDUCTASE, E SUBUNIT"/>
    <property type="match status" value="1"/>
</dbReference>
<dbReference type="GO" id="GO:0016491">
    <property type="term" value="F:oxidoreductase activity"/>
    <property type="evidence" value="ECO:0007669"/>
    <property type="project" value="InterPro"/>
</dbReference>
<comment type="cofactor">
    <cofactor evidence="6">
        <name>[2Fe-2S] cluster</name>
        <dbReference type="ChEBI" id="CHEBI:190135"/>
    </cofactor>
</comment>
<dbReference type="InterPro" id="IPR011006">
    <property type="entry name" value="CheY-like_superfamily"/>
</dbReference>
<evidence type="ECO:0000256" key="6">
    <source>
        <dbReference type="ARBA" id="ARBA00034078"/>
    </source>
</evidence>
<evidence type="ECO:0000256" key="1">
    <source>
        <dbReference type="ARBA" id="ARBA00010643"/>
    </source>
</evidence>
<dbReference type="InterPro" id="IPR036249">
    <property type="entry name" value="Thioredoxin-like_sf"/>
</dbReference>
<evidence type="ECO:0000313" key="8">
    <source>
        <dbReference type="EMBL" id="GER93583.1"/>
    </source>
</evidence>